<name>K8ENP7_9CHLO</name>
<dbReference type="GeneID" id="19011924"/>
<dbReference type="GO" id="GO:0006281">
    <property type="term" value="P:DNA repair"/>
    <property type="evidence" value="ECO:0007669"/>
    <property type="project" value="TreeGrafter"/>
</dbReference>
<feature type="signal peptide" evidence="4">
    <location>
        <begin position="1"/>
        <end position="22"/>
    </location>
</feature>
<proteinExistence type="predicted"/>
<dbReference type="KEGG" id="bpg:Bathy14g03100"/>
<evidence type="ECO:0000256" key="1">
    <source>
        <dbReference type="ARBA" id="ARBA00004123"/>
    </source>
</evidence>
<evidence type="ECO:0000313" key="6">
    <source>
        <dbReference type="EMBL" id="CCO19589.1"/>
    </source>
</evidence>
<dbReference type="STRING" id="41875.K8ENP7"/>
<keyword evidence="4" id="KW-0732">Signal</keyword>
<sequence length="527" mass="61236">MFSPFFEVKLIAFLTLPTEKSATNVQEQNRAHLNDLNALIENENIFAIVLGLILEPLKQLESSGGANFKTNESKSLQLILTFYRNLFIIAEEENNTRVKKILSSCLFKYNFLDVLLVLVQNHKKILGHEDTALAVEILQLLFRGIPPDKLAEELSNAQNKDQDIFTHDSLKFPYQTKKHIPRFNGKFEPKSVRRVVEMSGKIKKSHIHPVLCPEKSYFIDKSIPQFWVALLDSTYFGAFIFHAWRDIVRTSGDVEQRATEWQTRSYNLLRFSTFGLRILSKFFHKNALKDKISIKCVADIFDSSFVHWLRMEWIALENKKDYYGANIVCCMLVEITSIVYNISVHGTSAEKDASKFLIRELYFKSKTESLLEQVCISLKSFKSKYPSAYLFSLINLLSSSLTIMKTHQSQYEGIRKYGNIHDNSIIYYHMRLLKGRNKNESLLGSVYIYLQSLVSANCVERLFSFRHLDCLHDYCVMSRREPEHISEYALLLQQECHFVLNCFHLAVTRPAEHLNEKKRLFLEVLFS</sequence>
<dbReference type="InterPro" id="IPR006906">
    <property type="entry name" value="Timeless_N"/>
</dbReference>
<dbReference type="EMBL" id="FO082265">
    <property type="protein sequence ID" value="CCO19589.1"/>
    <property type="molecule type" value="Genomic_DNA"/>
</dbReference>
<evidence type="ECO:0000256" key="3">
    <source>
        <dbReference type="ARBA" id="ARBA00023306"/>
    </source>
</evidence>
<dbReference type="Proteomes" id="UP000198341">
    <property type="component" value="Chromosome 14"/>
</dbReference>
<dbReference type="GO" id="GO:0000076">
    <property type="term" value="P:DNA replication checkpoint signaling"/>
    <property type="evidence" value="ECO:0007669"/>
    <property type="project" value="TreeGrafter"/>
</dbReference>
<keyword evidence="3" id="KW-0131">Cell cycle</keyword>
<dbReference type="GO" id="GO:0003677">
    <property type="term" value="F:DNA binding"/>
    <property type="evidence" value="ECO:0007669"/>
    <property type="project" value="TreeGrafter"/>
</dbReference>
<evidence type="ECO:0000313" key="7">
    <source>
        <dbReference type="Proteomes" id="UP000198341"/>
    </source>
</evidence>
<feature type="domain" description="Timeless N-terminal" evidence="5">
    <location>
        <begin position="8"/>
        <end position="161"/>
    </location>
</feature>
<keyword evidence="2" id="KW-0539">Nucleus</keyword>
<protein>
    <submittedName>
        <fullName evidence="6">Tim carcadian rhythm control protein Timeless homolog</fullName>
    </submittedName>
</protein>
<accession>K8ENP7</accession>
<evidence type="ECO:0000256" key="2">
    <source>
        <dbReference type="ARBA" id="ARBA00023242"/>
    </source>
</evidence>
<dbReference type="AlphaFoldDB" id="K8ENP7"/>
<dbReference type="PANTHER" id="PTHR22940:SF4">
    <property type="entry name" value="PROTEIN TIMELESS HOMOLOG"/>
    <property type="match status" value="1"/>
</dbReference>
<dbReference type="OrthoDB" id="514214at2759"/>
<dbReference type="Pfam" id="PF04821">
    <property type="entry name" value="TIMELESS"/>
    <property type="match status" value="1"/>
</dbReference>
<feature type="chain" id="PRO_5003917319" evidence="4">
    <location>
        <begin position="23"/>
        <end position="527"/>
    </location>
</feature>
<dbReference type="PANTHER" id="PTHR22940">
    <property type="entry name" value="TIMEOUT/TIMELESS-2"/>
    <property type="match status" value="1"/>
</dbReference>
<dbReference type="GO" id="GO:0031298">
    <property type="term" value="C:replication fork protection complex"/>
    <property type="evidence" value="ECO:0007669"/>
    <property type="project" value="TreeGrafter"/>
</dbReference>
<dbReference type="GO" id="GO:0043111">
    <property type="term" value="P:replication fork arrest"/>
    <property type="evidence" value="ECO:0007669"/>
    <property type="project" value="TreeGrafter"/>
</dbReference>
<gene>
    <name evidence="6" type="primary">Tim</name>
    <name evidence="6" type="ordered locus">Bathy14g03100</name>
</gene>
<keyword evidence="7" id="KW-1185">Reference proteome</keyword>
<evidence type="ECO:0000259" key="5">
    <source>
        <dbReference type="Pfam" id="PF04821"/>
    </source>
</evidence>
<evidence type="ECO:0000256" key="4">
    <source>
        <dbReference type="SAM" id="SignalP"/>
    </source>
</evidence>
<dbReference type="InterPro" id="IPR044998">
    <property type="entry name" value="Timeless"/>
</dbReference>
<organism evidence="6 7">
    <name type="scientific">Bathycoccus prasinos</name>
    <dbReference type="NCBI Taxonomy" id="41875"/>
    <lineage>
        <taxon>Eukaryota</taxon>
        <taxon>Viridiplantae</taxon>
        <taxon>Chlorophyta</taxon>
        <taxon>Mamiellophyceae</taxon>
        <taxon>Mamiellales</taxon>
        <taxon>Bathycoccaceae</taxon>
        <taxon>Bathycoccus</taxon>
    </lineage>
</organism>
<dbReference type="RefSeq" id="XP_007509132.1">
    <property type="nucleotide sequence ID" value="XM_007509070.1"/>
</dbReference>
<reference evidence="6 7" key="1">
    <citation type="submission" date="2011-10" db="EMBL/GenBank/DDBJ databases">
        <authorList>
            <person name="Genoscope - CEA"/>
        </authorList>
    </citation>
    <scope>NUCLEOTIDE SEQUENCE [LARGE SCALE GENOMIC DNA]</scope>
    <source>
        <strain evidence="6 7">RCC 1105</strain>
    </source>
</reference>
<comment type="subcellular location">
    <subcellularLocation>
        <location evidence="1">Nucleus</location>
    </subcellularLocation>
</comment>